<protein>
    <submittedName>
        <fullName evidence="1">Uncharacterized protein</fullName>
    </submittedName>
</protein>
<dbReference type="AlphaFoldDB" id="A0A812UPH1"/>
<evidence type="ECO:0000313" key="2">
    <source>
        <dbReference type="Proteomes" id="UP000649617"/>
    </source>
</evidence>
<dbReference type="EMBL" id="CAJNIZ010039456">
    <property type="protein sequence ID" value="CAE7590672.1"/>
    <property type="molecule type" value="Genomic_DNA"/>
</dbReference>
<sequence length="107" mass="11666">GIDFINSQAPEGDAQNEQTFWILCNIRHDSGSPISGWPEAKVRFMAQNKSKGLAGAQPQTKFPLTLLSLKPIILPLLMTHGLMLLGMPGVEKTPFVIALALAIGRYH</sequence>
<dbReference type="Proteomes" id="UP000649617">
    <property type="component" value="Unassembled WGS sequence"/>
</dbReference>
<reference evidence="1" key="1">
    <citation type="submission" date="2021-02" db="EMBL/GenBank/DDBJ databases">
        <authorList>
            <person name="Dougan E. K."/>
            <person name="Rhodes N."/>
            <person name="Thang M."/>
            <person name="Chan C."/>
        </authorList>
    </citation>
    <scope>NUCLEOTIDE SEQUENCE</scope>
</reference>
<feature type="non-terminal residue" evidence="1">
    <location>
        <position position="1"/>
    </location>
</feature>
<comment type="caution">
    <text evidence="1">The sequence shown here is derived from an EMBL/GenBank/DDBJ whole genome shotgun (WGS) entry which is preliminary data.</text>
</comment>
<organism evidence="1 2">
    <name type="scientific">Symbiodinium pilosum</name>
    <name type="common">Dinoflagellate</name>
    <dbReference type="NCBI Taxonomy" id="2952"/>
    <lineage>
        <taxon>Eukaryota</taxon>
        <taxon>Sar</taxon>
        <taxon>Alveolata</taxon>
        <taxon>Dinophyceae</taxon>
        <taxon>Suessiales</taxon>
        <taxon>Symbiodiniaceae</taxon>
        <taxon>Symbiodinium</taxon>
    </lineage>
</organism>
<gene>
    <name evidence="1" type="ORF">SPIL2461_LOCUS15747</name>
</gene>
<accession>A0A812UPH1</accession>
<name>A0A812UPH1_SYMPI</name>
<feature type="non-terminal residue" evidence="1">
    <location>
        <position position="107"/>
    </location>
</feature>
<keyword evidence="2" id="KW-1185">Reference proteome</keyword>
<evidence type="ECO:0000313" key="1">
    <source>
        <dbReference type="EMBL" id="CAE7590672.1"/>
    </source>
</evidence>
<dbReference type="OrthoDB" id="409152at2759"/>
<proteinExistence type="predicted"/>